<keyword evidence="3" id="KW-1185">Reference proteome</keyword>
<gene>
    <name evidence="2" type="ORF">BC938DRAFT_483296</name>
</gene>
<evidence type="ECO:0000313" key="3">
    <source>
        <dbReference type="Proteomes" id="UP000274822"/>
    </source>
</evidence>
<dbReference type="Proteomes" id="UP000274822">
    <property type="component" value="Unassembled WGS sequence"/>
</dbReference>
<name>A0A433QVR0_9FUNG</name>
<sequence length="112" mass="12808">MFPPYVEKLRTTSDCTSTTFATNGTARPSDLDKDEDVIDMPEKDTEQLKAIDSDSEKSSDEHVENNDDSERQMSPSDHEHFSQAYATRDFQAFGVPTRCYGYKLQLARQFRS</sequence>
<dbReference type="AlphaFoldDB" id="A0A433QVR0"/>
<feature type="region of interest" description="Disordered" evidence="1">
    <location>
        <begin position="16"/>
        <end position="83"/>
    </location>
</feature>
<protein>
    <submittedName>
        <fullName evidence="2">Uncharacterized protein</fullName>
    </submittedName>
</protein>
<reference evidence="2 3" key="1">
    <citation type="journal article" date="2018" name="New Phytol.">
        <title>Phylogenomics of Endogonaceae and evolution of mycorrhizas within Mucoromycota.</title>
        <authorList>
            <person name="Chang Y."/>
            <person name="Desiro A."/>
            <person name="Na H."/>
            <person name="Sandor L."/>
            <person name="Lipzen A."/>
            <person name="Clum A."/>
            <person name="Barry K."/>
            <person name="Grigoriev I.V."/>
            <person name="Martin F.M."/>
            <person name="Stajich J.E."/>
            <person name="Smith M.E."/>
            <person name="Bonito G."/>
            <person name="Spatafora J.W."/>
        </authorList>
    </citation>
    <scope>NUCLEOTIDE SEQUENCE [LARGE SCALE GENOMIC DNA]</scope>
    <source>
        <strain evidence="2 3">AD002</strain>
    </source>
</reference>
<evidence type="ECO:0000313" key="2">
    <source>
        <dbReference type="EMBL" id="RUS33902.1"/>
    </source>
</evidence>
<accession>A0A433QVR0</accession>
<comment type="caution">
    <text evidence="2">The sequence shown here is derived from an EMBL/GenBank/DDBJ whole genome shotgun (WGS) entry which is preliminary data.</text>
</comment>
<feature type="compositionally biased region" description="Basic and acidic residues" evidence="1">
    <location>
        <begin position="40"/>
        <end position="81"/>
    </location>
</feature>
<evidence type="ECO:0000256" key="1">
    <source>
        <dbReference type="SAM" id="MobiDB-lite"/>
    </source>
</evidence>
<dbReference type="EMBL" id="RBNJ01000846">
    <property type="protein sequence ID" value="RUS33902.1"/>
    <property type="molecule type" value="Genomic_DNA"/>
</dbReference>
<proteinExistence type="predicted"/>
<organism evidence="2 3">
    <name type="scientific">Jimgerdemannia flammicorona</name>
    <dbReference type="NCBI Taxonomy" id="994334"/>
    <lineage>
        <taxon>Eukaryota</taxon>
        <taxon>Fungi</taxon>
        <taxon>Fungi incertae sedis</taxon>
        <taxon>Mucoromycota</taxon>
        <taxon>Mucoromycotina</taxon>
        <taxon>Endogonomycetes</taxon>
        <taxon>Endogonales</taxon>
        <taxon>Endogonaceae</taxon>
        <taxon>Jimgerdemannia</taxon>
    </lineage>
</organism>